<name>A0A5J4Z426_PORPP</name>
<evidence type="ECO:0000259" key="2">
    <source>
        <dbReference type="Pfam" id="PF01965"/>
    </source>
</evidence>
<dbReference type="PANTHER" id="PTHR48094">
    <property type="entry name" value="PROTEIN/NUCLEIC ACID DEGLYCASE DJ-1-RELATED"/>
    <property type="match status" value="1"/>
</dbReference>
<dbReference type="Proteomes" id="UP000324585">
    <property type="component" value="Unassembled WGS sequence"/>
</dbReference>
<dbReference type="InterPro" id="IPR006287">
    <property type="entry name" value="DJ-1"/>
</dbReference>
<dbReference type="AlphaFoldDB" id="A0A5J4Z426"/>
<protein>
    <submittedName>
        <fullName evidence="3">Protein deglycase 3</fullName>
    </submittedName>
</protein>
<dbReference type="GO" id="GO:0005737">
    <property type="term" value="C:cytoplasm"/>
    <property type="evidence" value="ECO:0007669"/>
    <property type="project" value="TreeGrafter"/>
</dbReference>
<dbReference type="GO" id="GO:1903189">
    <property type="term" value="P:glyoxal metabolic process"/>
    <property type="evidence" value="ECO:0007669"/>
    <property type="project" value="TreeGrafter"/>
</dbReference>
<dbReference type="OMA" id="CSGDLWQ"/>
<dbReference type="NCBIfam" id="TIGR01383">
    <property type="entry name" value="not_thiJ"/>
    <property type="match status" value="1"/>
</dbReference>
<organism evidence="3 4">
    <name type="scientific">Porphyridium purpureum</name>
    <name type="common">Red alga</name>
    <name type="synonym">Porphyridium cruentum</name>
    <dbReference type="NCBI Taxonomy" id="35688"/>
    <lineage>
        <taxon>Eukaryota</taxon>
        <taxon>Rhodophyta</taxon>
        <taxon>Bangiophyceae</taxon>
        <taxon>Porphyridiales</taxon>
        <taxon>Porphyridiaceae</taxon>
        <taxon>Porphyridium</taxon>
    </lineage>
</organism>
<dbReference type="Pfam" id="PF01965">
    <property type="entry name" value="DJ-1_PfpI"/>
    <property type="match status" value="1"/>
</dbReference>
<gene>
    <name evidence="3" type="ORF">FVE85_5259</name>
</gene>
<evidence type="ECO:0000313" key="4">
    <source>
        <dbReference type="Proteomes" id="UP000324585"/>
    </source>
</evidence>
<evidence type="ECO:0000313" key="3">
    <source>
        <dbReference type="EMBL" id="KAA8497674.1"/>
    </source>
</evidence>
<evidence type="ECO:0000256" key="1">
    <source>
        <dbReference type="ARBA" id="ARBA00022737"/>
    </source>
</evidence>
<dbReference type="PANTHER" id="PTHR48094:SF12">
    <property type="entry name" value="PARKINSON DISEASE PROTEIN 7 HOMOLOG"/>
    <property type="match status" value="1"/>
</dbReference>
<dbReference type="OrthoDB" id="543156at2759"/>
<dbReference type="InterPro" id="IPR029062">
    <property type="entry name" value="Class_I_gatase-like"/>
</dbReference>
<keyword evidence="1" id="KW-0677">Repeat</keyword>
<feature type="domain" description="DJ-1/PfpI" evidence="2">
    <location>
        <begin position="5"/>
        <end position="172"/>
    </location>
</feature>
<dbReference type="Gene3D" id="3.40.50.880">
    <property type="match status" value="1"/>
</dbReference>
<dbReference type="InterPro" id="IPR050325">
    <property type="entry name" value="Prot/Nucl_acid_deglycase"/>
</dbReference>
<comment type="caution">
    <text evidence="3">The sequence shown here is derived from an EMBL/GenBank/DDBJ whole genome shotgun (WGS) entry which is preliminary data.</text>
</comment>
<sequence length="189" mass="19664">MAPPTVLVPMATASEELEAIAIINILRRGGCDVTVACVEDSPSLSVKCARGVTVGCDAALSECTDKDWDAIILPGGMPGAKVLSQRTLLIGMLHAQKQAGKWYGAICAAPAVVLLEHGLLPTNATCHPGFEAKLIEQGVQGVQERVVVDVGTKCVTSRGAGTAIEFALKLVELLVSKEEADKVASAIVF</sequence>
<dbReference type="CDD" id="cd03135">
    <property type="entry name" value="GATase1_DJ-1"/>
    <property type="match status" value="1"/>
</dbReference>
<dbReference type="InterPro" id="IPR002818">
    <property type="entry name" value="DJ-1/PfpI"/>
</dbReference>
<keyword evidence="4" id="KW-1185">Reference proteome</keyword>
<proteinExistence type="predicted"/>
<dbReference type="FunFam" id="3.40.50.880:FF:000015">
    <property type="entry name" value="Protein DJ-1 homolog C"/>
    <property type="match status" value="1"/>
</dbReference>
<dbReference type="EMBL" id="VRMN01000001">
    <property type="protein sequence ID" value="KAA8497674.1"/>
    <property type="molecule type" value="Genomic_DNA"/>
</dbReference>
<accession>A0A5J4Z426</accession>
<dbReference type="SUPFAM" id="SSF52317">
    <property type="entry name" value="Class I glutamine amidotransferase-like"/>
    <property type="match status" value="1"/>
</dbReference>
<reference evidence="4" key="1">
    <citation type="journal article" date="2019" name="Nat. Commun.">
        <title>Expansion of phycobilisome linker gene families in mesophilic red algae.</title>
        <authorList>
            <person name="Lee J."/>
            <person name="Kim D."/>
            <person name="Bhattacharya D."/>
            <person name="Yoon H.S."/>
        </authorList>
    </citation>
    <scope>NUCLEOTIDE SEQUENCE [LARGE SCALE GENOMIC DNA]</scope>
    <source>
        <strain evidence="4">CCMP 1328</strain>
    </source>
</reference>